<sequence>MSALFFSLAVLWWILLSSWSIKSPYCPLLGEKSSFSPYETLARTITSLMRLVSFSCIRETVFLNWDHRKGIERVYSRFQFVRRETQIYHCERLFGYGPGQTYFKKEGFIFSLTHGSFCELGKSLQC</sequence>
<evidence type="ECO:0000313" key="5">
    <source>
        <dbReference type="Proteomes" id="UP000232722"/>
    </source>
</evidence>
<organism evidence="2 5">
    <name type="scientific">Rhizophagus irregularis</name>
    <dbReference type="NCBI Taxonomy" id="588596"/>
    <lineage>
        <taxon>Eukaryota</taxon>
        <taxon>Fungi</taxon>
        <taxon>Fungi incertae sedis</taxon>
        <taxon>Mucoromycota</taxon>
        <taxon>Glomeromycotina</taxon>
        <taxon>Glomeromycetes</taxon>
        <taxon>Glomerales</taxon>
        <taxon>Glomeraceae</taxon>
        <taxon>Rhizophagus</taxon>
    </lineage>
</organism>
<dbReference type="VEuPathDB" id="FungiDB:RhiirA1_393105"/>
<evidence type="ECO:0000313" key="4">
    <source>
        <dbReference type="Proteomes" id="UP000232688"/>
    </source>
</evidence>
<gene>
    <name evidence="3" type="ORF">RhiirA1_393105</name>
    <name evidence="2" type="ORF">RhiirA5_376498</name>
</gene>
<proteinExistence type="predicted"/>
<accession>A0A2I1E862</accession>
<evidence type="ECO:0000313" key="2">
    <source>
        <dbReference type="EMBL" id="PKC08155.1"/>
    </source>
</evidence>
<protein>
    <submittedName>
        <fullName evidence="2">Uncharacterized protein</fullName>
    </submittedName>
</protein>
<name>A0A2I1E862_9GLOM</name>
<reference evidence="2 5" key="2">
    <citation type="submission" date="2017-09" db="EMBL/GenBank/DDBJ databases">
        <title>Extensive intraspecific genome diversity in a model arbuscular mycorrhizal fungus.</title>
        <authorList>
            <person name="Chen E.C."/>
            <person name="Morin E."/>
            <person name="Beaudet D."/>
            <person name="Noel J."/>
            <person name="Ndikumana S."/>
            <person name="Charron P."/>
            <person name="St-Onge C."/>
            <person name="Giorgi J."/>
            <person name="Grigoriev I.V."/>
            <person name="Roux C."/>
            <person name="Martin F.M."/>
            <person name="Corradi N."/>
        </authorList>
    </citation>
    <scope>NUCLEOTIDE SEQUENCE [LARGE SCALE GENOMIC DNA]</scope>
    <source>
        <strain evidence="2 5">A5</strain>
    </source>
</reference>
<reference evidence="3 4" key="4">
    <citation type="submission" date="2017-10" db="EMBL/GenBank/DDBJ databases">
        <title>Genome analyses suggest a sexual origin of heterokaryosis in a supposedly ancient asexual fungus.</title>
        <authorList>
            <person name="Corradi N."/>
            <person name="Sedzielewska K."/>
            <person name="Noel J."/>
            <person name="Charron P."/>
            <person name="Farinelli L."/>
            <person name="Marton T."/>
            <person name="Kruger M."/>
            <person name="Pelin A."/>
            <person name="Brachmann A."/>
            <person name="Corradi N."/>
        </authorList>
    </citation>
    <scope>NUCLEOTIDE SEQUENCE [LARGE SCALE GENOMIC DNA]</scope>
    <source>
        <strain evidence="3 4">A1</strain>
    </source>
</reference>
<feature type="signal peptide" evidence="1">
    <location>
        <begin position="1"/>
        <end position="20"/>
    </location>
</feature>
<reference evidence="3 4" key="3">
    <citation type="submission" date="2017-10" db="EMBL/GenBank/DDBJ databases">
        <title>Extensive intraspecific genome diversity in a model arbuscular mycorrhizal fungus.</title>
        <authorList>
            <person name="Chen E.C.H."/>
            <person name="Morin E."/>
            <person name="Baudet D."/>
            <person name="Noel J."/>
            <person name="Ndikumana S."/>
            <person name="Charron P."/>
            <person name="St-Onge C."/>
            <person name="Giorgi J."/>
            <person name="Grigoriev I.V."/>
            <person name="Roux C."/>
            <person name="Martin F.M."/>
            <person name="Corradi N."/>
        </authorList>
    </citation>
    <scope>NUCLEOTIDE SEQUENCE [LARGE SCALE GENOMIC DNA]</scope>
    <source>
        <strain evidence="3 4">A1</strain>
    </source>
</reference>
<comment type="caution">
    <text evidence="2">The sequence shown here is derived from an EMBL/GenBank/DDBJ whole genome shotgun (WGS) entry which is preliminary data.</text>
</comment>
<evidence type="ECO:0000256" key="1">
    <source>
        <dbReference type="SAM" id="SignalP"/>
    </source>
</evidence>
<reference evidence="2 5" key="1">
    <citation type="submission" date="2016-04" db="EMBL/GenBank/DDBJ databases">
        <title>Genome analyses suggest a sexual origin of heterokaryosis in a supposedly ancient asexual fungus.</title>
        <authorList>
            <person name="Ropars J."/>
            <person name="Sedzielewska K."/>
            <person name="Noel J."/>
            <person name="Charron P."/>
            <person name="Farinelli L."/>
            <person name="Marton T."/>
            <person name="Kruger M."/>
            <person name="Pelin A."/>
            <person name="Brachmann A."/>
            <person name="Corradi N."/>
        </authorList>
    </citation>
    <scope>NUCLEOTIDE SEQUENCE [LARGE SCALE GENOMIC DNA]</scope>
    <source>
        <strain evidence="2 5">A5</strain>
    </source>
</reference>
<dbReference type="Proteomes" id="UP000232722">
    <property type="component" value="Unassembled WGS sequence"/>
</dbReference>
<dbReference type="Proteomes" id="UP000232688">
    <property type="component" value="Unassembled WGS sequence"/>
</dbReference>
<dbReference type="AlphaFoldDB" id="A0A2I1E862"/>
<feature type="chain" id="PRO_5014130851" evidence="1">
    <location>
        <begin position="21"/>
        <end position="126"/>
    </location>
</feature>
<dbReference type="EMBL" id="LLXJ01000571">
    <property type="protein sequence ID" value="PKC08155.1"/>
    <property type="molecule type" value="Genomic_DNA"/>
</dbReference>
<evidence type="ECO:0000313" key="3">
    <source>
        <dbReference type="EMBL" id="PKC68197.1"/>
    </source>
</evidence>
<dbReference type="EMBL" id="LLXH01000347">
    <property type="protein sequence ID" value="PKC68197.1"/>
    <property type="molecule type" value="Genomic_DNA"/>
</dbReference>
<keyword evidence="1" id="KW-0732">Signal</keyword>